<feature type="transmembrane region" description="Helical" evidence="10">
    <location>
        <begin position="242"/>
        <end position="261"/>
    </location>
</feature>
<dbReference type="PRINTS" id="PR00245">
    <property type="entry name" value="OLFACTORYR"/>
</dbReference>
<dbReference type="PRINTS" id="PR00237">
    <property type="entry name" value="GPCRRHODOPSN"/>
</dbReference>
<dbReference type="PROSITE" id="PS00237">
    <property type="entry name" value="G_PROTEIN_RECEP_F1_1"/>
    <property type="match status" value="1"/>
</dbReference>
<evidence type="ECO:0000256" key="4">
    <source>
        <dbReference type="ARBA" id="ARBA00022692"/>
    </source>
</evidence>
<keyword evidence="5 10" id="KW-0552">Olfaction</keyword>
<dbReference type="AlphaFoldDB" id="A0A6P7X5Z1"/>
<keyword evidence="9" id="KW-0675">Receptor</keyword>
<evidence type="ECO:0000259" key="11">
    <source>
        <dbReference type="PROSITE" id="PS50262"/>
    </source>
</evidence>
<organism evidence="12 13">
    <name type="scientific">Microcaecilia unicolor</name>
    <dbReference type="NCBI Taxonomy" id="1415580"/>
    <lineage>
        <taxon>Eukaryota</taxon>
        <taxon>Metazoa</taxon>
        <taxon>Chordata</taxon>
        <taxon>Craniata</taxon>
        <taxon>Vertebrata</taxon>
        <taxon>Euteleostomi</taxon>
        <taxon>Amphibia</taxon>
        <taxon>Gymnophiona</taxon>
        <taxon>Siphonopidae</taxon>
        <taxon>Microcaecilia</taxon>
    </lineage>
</organism>
<proteinExistence type="inferred from homology"/>
<feature type="transmembrane region" description="Helical" evidence="10">
    <location>
        <begin position="197"/>
        <end position="221"/>
    </location>
</feature>
<dbReference type="GO" id="GO:0005886">
    <property type="term" value="C:plasma membrane"/>
    <property type="evidence" value="ECO:0007669"/>
    <property type="project" value="UniProtKB-SubCell"/>
</dbReference>
<dbReference type="InParanoid" id="A0A6P7X5Z1"/>
<keyword evidence="3 10" id="KW-0716">Sensory transduction</keyword>
<feature type="transmembrane region" description="Helical" evidence="10">
    <location>
        <begin position="273"/>
        <end position="292"/>
    </location>
</feature>
<dbReference type="InterPro" id="IPR000725">
    <property type="entry name" value="Olfact_rcpt"/>
</dbReference>
<dbReference type="GO" id="GO:0004930">
    <property type="term" value="F:G protein-coupled receptor activity"/>
    <property type="evidence" value="ECO:0007669"/>
    <property type="project" value="UniProtKB-KW"/>
</dbReference>
<keyword evidence="4 9" id="KW-0812">Transmembrane</keyword>
<protein>
    <recommendedName>
        <fullName evidence="10">Olfactory receptor</fullName>
    </recommendedName>
</protein>
<dbReference type="SUPFAM" id="SSF81321">
    <property type="entry name" value="Family A G protein-coupled receptor-like"/>
    <property type="match status" value="1"/>
</dbReference>
<dbReference type="FunFam" id="1.20.1070.10:FF:000001">
    <property type="entry name" value="Olfactory receptor"/>
    <property type="match status" value="1"/>
</dbReference>
<evidence type="ECO:0000256" key="9">
    <source>
        <dbReference type="RuleBase" id="RU000688"/>
    </source>
</evidence>
<keyword evidence="8 9" id="KW-0807">Transducer</keyword>
<evidence type="ECO:0000256" key="1">
    <source>
        <dbReference type="ARBA" id="ARBA00004651"/>
    </source>
</evidence>
<evidence type="ECO:0000313" key="12">
    <source>
        <dbReference type="Proteomes" id="UP000515156"/>
    </source>
</evidence>
<dbReference type="OrthoDB" id="10017003at2759"/>
<dbReference type="Pfam" id="PF13853">
    <property type="entry name" value="7tm_4"/>
    <property type="match status" value="1"/>
</dbReference>
<evidence type="ECO:0000313" key="13">
    <source>
        <dbReference type="RefSeq" id="XP_030047893.1"/>
    </source>
</evidence>
<dbReference type="InterPro" id="IPR000276">
    <property type="entry name" value="GPCR_Rhodpsn"/>
</dbReference>
<dbReference type="Proteomes" id="UP000515156">
    <property type="component" value="Chromosome 2"/>
</dbReference>
<gene>
    <name evidence="13" type="primary">LOC115461984</name>
</gene>
<feature type="transmembrane region" description="Helical" evidence="10">
    <location>
        <begin position="99"/>
        <end position="120"/>
    </location>
</feature>
<feature type="transmembrane region" description="Helical" evidence="10">
    <location>
        <begin position="60"/>
        <end position="87"/>
    </location>
</feature>
<dbReference type="GO" id="GO:0004984">
    <property type="term" value="F:olfactory receptor activity"/>
    <property type="evidence" value="ECO:0007669"/>
    <property type="project" value="InterPro"/>
</dbReference>
<evidence type="ECO:0000256" key="3">
    <source>
        <dbReference type="ARBA" id="ARBA00022606"/>
    </source>
</evidence>
<sequence>MDEKNETSVKEFILVGHLLLLHQPMLLFSLLSIVYMMSLAGNSLIISIVKLDSRLHSPMYFFLCNLSILEIFYTSTTIPTILSISLAQEKPLSVTSCLVQIYFLHSLGVTECLLLAAMAYDRYVAICCPLHYRTMMKGSVCLSLAISCWLTGILESLVLTSMTSRLPFCGPKTIINFFCDIPPLLKLACADTRANELVLSLAGGLVVLLPFLFILLTYVWIISTILKIRSAQGRQKAFSTCASHLTVVSIFYGTVIFMYVRPSSIYSSNRDKLVSLVYTVFTPMLNPLIYSLRNNEVKGALKKLFNCKISSQITRKWT</sequence>
<dbReference type="PROSITE" id="PS50262">
    <property type="entry name" value="G_PROTEIN_RECEP_F1_2"/>
    <property type="match status" value="1"/>
</dbReference>
<keyword evidence="2 10" id="KW-1003">Cell membrane</keyword>
<dbReference type="KEGG" id="muo:115461984"/>
<keyword evidence="9" id="KW-0297">G-protein coupled receptor</keyword>
<comment type="subcellular location">
    <subcellularLocation>
        <location evidence="1 10">Cell membrane</location>
        <topology evidence="1 10">Multi-pass membrane protein</topology>
    </subcellularLocation>
</comment>
<dbReference type="InterPro" id="IPR017452">
    <property type="entry name" value="GPCR_Rhodpsn_7TM"/>
</dbReference>
<dbReference type="CDD" id="cd15225">
    <property type="entry name" value="7tmA_OR10A-like"/>
    <property type="match status" value="1"/>
</dbReference>
<feature type="transmembrane region" description="Helical" evidence="10">
    <location>
        <begin position="140"/>
        <end position="159"/>
    </location>
</feature>
<accession>A0A6P7X5Z1</accession>
<reference evidence="13" key="1">
    <citation type="submission" date="2025-08" db="UniProtKB">
        <authorList>
            <consortium name="RefSeq"/>
        </authorList>
    </citation>
    <scope>IDENTIFICATION</scope>
</reference>
<keyword evidence="12" id="KW-1185">Reference proteome</keyword>
<dbReference type="PANTHER" id="PTHR26453">
    <property type="entry name" value="OLFACTORY RECEPTOR"/>
    <property type="match status" value="1"/>
</dbReference>
<evidence type="ECO:0000256" key="6">
    <source>
        <dbReference type="ARBA" id="ARBA00022989"/>
    </source>
</evidence>
<dbReference type="RefSeq" id="XP_030047893.1">
    <property type="nucleotide sequence ID" value="XM_030192033.1"/>
</dbReference>
<evidence type="ECO:0000256" key="10">
    <source>
        <dbReference type="RuleBase" id="RU363047"/>
    </source>
</evidence>
<comment type="similarity">
    <text evidence="9">Belongs to the G-protein coupled receptor 1 family.</text>
</comment>
<keyword evidence="7 10" id="KW-0472">Membrane</keyword>
<dbReference type="GeneID" id="115461984"/>
<feature type="transmembrane region" description="Helical" evidence="10">
    <location>
        <begin position="25"/>
        <end position="48"/>
    </location>
</feature>
<evidence type="ECO:0000256" key="8">
    <source>
        <dbReference type="ARBA" id="ARBA00023224"/>
    </source>
</evidence>
<feature type="domain" description="G-protein coupled receptors family 1 profile" evidence="11">
    <location>
        <begin position="41"/>
        <end position="290"/>
    </location>
</feature>
<dbReference type="FunCoup" id="A0A6P7X5Z1">
    <property type="interactions" value="503"/>
</dbReference>
<name>A0A6P7X5Z1_9AMPH</name>
<keyword evidence="6 10" id="KW-1133">Transmembrane helix</keyword>
<dbReference type="Gene3D" id="1.20.1070.10">
    <property type="entry name" value="Rhodopsin 7-helix transmembrane proteins"/>
    <property type="match status" value="1"/>
</dbReference>
<evidence type="ECO:0000256" key="5">
    <source>
        <dbReference type="ARBA" id="ARBA00022725"/>
    </source>
</evidence>
<evidence type="ECO:0000256" key="2">
    <source>
        <dbReference type="ARBA" id="ARBA00022475"/>
    </source>
</evidence>
<evidence type="ECO:0000256" key="7">
    <source>
        <dbReference type="ARBA" id="ARBA00023136"/>
    </source>
</evidence>